<protein>
    <submittedName>
        <fullName evidence="1">Uncharacterized protein</fullName>
    </submittedName>
</protein>
<sequence>MFIESKCSPFNRTYNENAAKRNSYSLRKKHCFTITPENTRKVSKYIVIKDEVVVSCEDDTGSSADVPSSTEPTSHVNLSVACLGSSQQPDTGQ</sequence>
<proteinExistence type="predicted"/>
<comment type="caution">
    <text evidence="1">The sequence shown here is derived from an EMBL/GenBank/DDBJ whole genome shotgun (WGS) entry which is preliminary data.</text>
</comment>
<evidence type="ECO:0000313" key="2">
    <source>
        <dbReference type="Proteomes" id="UP001054837"/>
    </source>
</evidence>
<keyword evidence="2" id="KW-1185">Reference proteome</keyword>
<organism evidence="1 2">
    <name type="scientific">Caerostris darwini</name>
    <dbReference type="NCBI Taxonomy" id="1538125"/>
    <lineage>
        <taxon>Eukaryota</taxon>
        <taxon>Metazoa</taxon>
        <taxon>Ecdysozoa</taxon>
        <taxon>Arthropoda</taxon>
        <taxon>Chelicerata</taxon>
        <taxon>Arachnida</taxon>
        <taxon>Araneae</taxon>
        <taxon>Araneomorphae</taxon>
        <taxon>Entelegynae</taxon>
        <taxon>Araneoidea</taxon>
        <taxon>Araneidae</taxon>
        <taxon>Caerostris</taxon>
    </lineage>
</organism>
<gene>
    <name evidence="1" type="ORF">CDAR_394531</name>
</gene>
<reference evidence="1 2" key="1">
    <citation type="submission" date="2021-06" db="EMBL/GenBank/DDBJ databases">
        <title>Caerostris darwini draft genome.</title>
        <authorList>
            <person name="Kono N."/>
            <person name="Arakawa K."/>
        </authorList>
    </citation>
    <scope>NUCLEOTIDE SEQUENCE [LARGE SCALE GENOMIC DNA]</scope>
</reference>
<dbReference type="Proteomes" id="UP001054837">
    <property type="component" value="Unassembled WGS sequence"/>
</dbReference>
<dbReference type="EMBL" id="BPLQ01010543">
    <property type="protein sequence ID" value="GIY51481.1"/>
    <property type="molecule type" value="Genomic_DNA"/>
</dbReference>
<dbReference type="AlphaFoldDB" id="A0AAV4U169"/>
<evidence type="ECO:0000313" key="1">
    <source>
        <dbReference type="EMBL" id="GIY51481.1"/>
    </source>
</evidence>
<name>A0AAV4U169_9ARAC</name>
<accession>A0AAV4U169</accession>